<keyword evidence="1" id="KW-0489">Methyltransferase</keyword>
<dbReference type="Pfam" id="PF01596">
    <property type="entry name" value="Methyltransf_3"/>
    <property type="match status" value="1"/>
</dbReference>
<dbReference type="InterPro" id="IPR029063">
    <property type="entry name" value="SAM-dependent_MTases_sf"/>
</dbReference>
<dbReference type="CDD" id="cd02440">
    <property type="entry name" value="AdoMet_MTases"/>
    <property type="match status" value="1"/>
</dbReference>
<sequence length="223" mass="24590">MEQQLFEAVDQYICNLVAQEDEALQATVESITNNNIPQISISAGQGKFLQVMARLCNAKKILELGTLAGYSTIWMARALPKDGKLISLEYEALHAKVATENISHAGLGDVVEIRLGSAIDLLPVLKQEGHVFDMIFIDADKPPYAEYFQWALQLSHPGTLIIADNVIREGKVLESDHEDERVRGVDRFNRLLAETKSVTASIIQTVGAKEHDGMAIAVVNQHI</sequence>
<gene>
    <name evidence="4" type="ORF">I5907_10300</name>
</gene>
<dbReference type="EMBL" id="JADWYR010000001">
    <property type="protein sequence ID" value="MBG9376627.1"/>
    <property type="molecule type" value="Genomic_DNA"/>
</dbReference>
<keyword evidence="2" id="KW-0808">Transferase</keyword>
<keyword evidence="5" id="KW-1185">Reference proteome</keyword>
<dbReference type="SUPFAM" id="SSF53335">
    <property type="entry name" value="S-adenosyl-L-methionine-dependent methyltransferases"/>
    <property type="match status" value="1"/>
</dbReference>
<proteinExistence type="predicted"/>
<dbReference type="PANTHER" id="PTHR10509">
    <property type="entry name" value="O-METHYLTRANSFERASE-RELATED"/>
    <property type="match status" value="1"/>
</dbReference>
<dbReference type="PROSITE" id="PS51682">
    <property type="entry name" value="SAM_OMT_I"/>
    <property type="match status" value="1"/>
</dbReference>
<dbReference type="GO" id="GO:0032259">
    <property type="term" value="P:methylation"/>
    <property type="evidence" value="ECO:0007669"/>
    <property type="project" value="UniProtKB-KW"/>
</dbReference>
<dbReference type="GO" id="GO:0008171">
    <property type="term" value="F:O-methyltransferase activity"/>
    <property type="evidence" value="ECO:0007669"/>
    <property type="project" value="InterPro"/>
</dbReference>
<name>A0A931E0Y9_9BACT</name>
<evidence type="ECO:0000256" key="1">
    <source>
        <dbReference type="ARBA" id="ARBA00022603"/>
    </source>
</evidence>
<evidence type="ECO:0000256" key="3">
    <source>
        <dbReference type="ARBA" id="ARBA00022691"/>
    </source>
</evidence>
<dbReference type="Gene3D" id="3.40.50.150">
    <property type="entry name" value="Vaccinia Virus protein VP39"/>
    <property type="match status" value="1"/>
</dbReference>
<dbReference type="GO" id="GO:0008757">
    <property type="term" value="F:S-adenosylmethionine-dependent methyltransferase activity"/>
    <property type="evidence" value="ECO:0007669"/>
    <property type="project" value="TreeGrafter"/>
</dbReference>
<evidence type="ECO:0000313" key="4">
    <source>
        <dbReference type="EMBL" id="MBG9376627.1"/>
    </source>
</evidence>
<dbReference type="InterPro" id="IPR002935">
    <property type="entry name" value="SAM_O-MeTrfase"/>
</dbReference>
<dbReference type="AlphaFoldDB" id="A0A931E0Y9"/>
<dbReference type="PANTHER" id="PTHR10509:SF14">
    <property type="entry name" value="CAFFEOYL-COA O-METHYLTRANSFERASE 3-RELATED"/>
    <property type="match status" value="1"/>
</dbReference>
<evidence type="ECO:0000256" key="2">
    <source>
        <dbReference type="ARBA" id="ARBA00022679"/>
    </source>
</evidence>
<organism evidence="4 5">
    <name type="scientific">Panacibacter microcysteis</name>
    <dbReference type="NCBI Taxonomy" id="2793269"/>
    <lineage>
        <taxon>Bacteria</taxon>
        <taxon>Pseudomonadati</taxon>
        <taxon>Bacteroidota</taxon>
        <taxon>Chitinophagia</taxon>
        <taxon>Chitinophagales</taxon>
        <taxon>Chitinophagaceae</taxon>
        <taxon>Panacibacter</taxon>
    </lineage>
</organism>
<keyword evidence="3" id="KW-0949">S-adenosyl-L-methionine</keyword>
<dbReference type="Proteomes" id="UP000628448">
    <property type="component" value="Unassembled WGS sequence"/>
</dbReference>
<dbReference type="RefSeq" id="WP_196990630.1">
    <property type="nucleotide sequence ID" value="NZ_JADWYR010000001.1"/>
</dbReference>
<reference evidence="4" key="1">
    <citation type="submission" date="2020-11" db="EMBL/GenBank/DDBJ databases">
        <title>Bacterial whole genome sequence for Panacibacter sp. DH6.</title>
        <authorList>
            <person name="Le V."/>
            <person name="Ko S."/>
            <person name="Ahn C.-Y."/>
            <person name="Oh H.-M."/>
        </authorList>
    </citation>
    <scope>NUCLEOTIDE SEQUENCE</scope>
    <source>
        <strain evidence="4">DH6</strain>
    </source>
</reference>
<accession>A0A931E0Y9</accession>
<comment type="caution">
    <text evidence="4">The sequence shown here is derived from an EMBL/GenBank/DDBJ whole genome shotgun (WGS) entry which is preliminary data.</text>
</comment>
<evidence type="ECO:0000313" key="5">
    <source>
        <dbReference type="Proteomes" id="UP000628448"/>
    </source>
</evidence>
<dbReference type="InterPro" id="IPR050362">
    <property type="entry name" value="Cation-dep_OMT"/>
</dbReference>
<protein>
    <submittedName>
        <fullName evidence="4">O-methyltransferase</fullName>
    </submittedName>
</protein>